<keyword evidence="3 6" id="KW-0547">Nucleotide-binding</keyword>
<evidence type="ECO:0000256" key="2">
    <source>
        <dbReference type="ARBA" id="ARBA00022737"/>
    </source>
</evidence>
<sequence length="1206" mass="129868">MTWQVGEVVDGRYEVSGVLGRGGMGVVHRVRHLAWAVELAVKSPDPRLFQDEEQQREFIAEAETWVSLGLHPHVCGCHYVRVLDGVPRLFAEYVAGGSLWDWIEDRRLYAGGPDEALARLLDVAVQIAWGLDHAHGRGIVHRDVKPANVLLDGEVGDAVTAKITDFGLAKARRLVALAPGATQGVSVPVPGDGGMTPRYASPEQAAGHPVGRRTDIYSFAVSLLEMVTGGASWMAGPAAGAALAAIRAGQPGSPPLPSALADLLEACLARDPARRPSSLTAVAAELARIYQEVTGTRYPRHEPVAAELRADELNNRALSLLDLGRAAEAGQAFAAALSADPQHREATYNTGLRRWRSGDITDEALVADLDRVRESDDDPGQSRHLLAKVHLERGDLVAARRLLDGNGAGDPEVAATLTAVQTGQVRDAKCLGTKVMRWRPKGLRGRWREVEQLMGIDDTGTPTRIAGDAPFALTGCRNGEAWLWDLRTAEYLRTFIKHDPAVHAVDLTPDGCFGATAGSDATVRVWDLAASKCLHTVKAARHPAEQPRQCAVRLSADARYLLWAGGGTVLLWDLRTGKRRKLHRDRNGGGGSSAIDLRGGCALFADRTHIRLWDTGTGRQRRVWELPEPSAPSALSLSADGRFVVTGAAHTGAIRLWDVETGDCVRTMTGHTSTVQALSMSDDARFLFSGAQDATVRFWRTDTGCCLRTFRTGEAYPRVEDVLLDGDGGAGVSVDDEQTVRRWQMPSGYTAAHQLSRPRPYLELAELHSLVEKRVGDAERAIAASAFPAALDLLTRAREVPGYEREPRTLAAWRTLAAHSARTGLRDAWPSKVLATGSVAAADLAGDGRIAVTGGFDGMIQVWEVAGGTSARVLEWPRRGDGMDAVKSLSLSQDGKRVLSGHVSVAEGLSGSIRLWSTETGECLRELSGTDFVPEDVRFSADGRNAVAGLMGGKVRLWDLSTGRPLWTVDAHPGKSITGRAGVSVVRPDPTGRFVVSAGYDGFVRLTALGSGEVVRSIDAHDDVAWSVSPSADGRFLLSTGGHRDRNIRMWDTGTGERVGQFGIPGHEPETAQFTTDGRFAVSAGLDSTLRVWDVRAGKCVRLLQGHRKGVTGLAMTSDGRSVLSWSIGDKTARLWELDWALTAHAPSDWDDGAMPYLTAFRQRCPQWTRPDVDALLRQLQDAGFGWLRADGVRARLGHLAPGAAG</sequence>
<dbReference type="InterPro" id="IPR000719">
    <property type="entry name" value="Prot_kinase_dom"/>
</dbReference>
<dbReference type="PANTHER" id="PTHR22847:SF637">
    <property type="entry name" value="WD REPEAT DOMAIN 5B"/>
    <property type="match status" value="1"/>
</dbReference>
<dbReference type="PROSITE" id="PS00107">
    <property type="entry name" value="PROTEIN_KINASE_ATP"/>
    <property type="match status" value="1"/>
</dbReference>
<gene>
    <name evidence="8" type="ORF">GCM10009754_82940</name>
</gene>
<dbReference type="SUPFAM" id="SSF50998">
    <property type="entry name" value="Quinoprotein alcohol dehydrogenase-like"/>
    <property type="match status" value="2"/>
</dbReference>
<feature type="repeat" description="WD" evidence="5">
    <location>
        <begin position="836"/>
        <end position="873"/>
    </location>
</feature>
<organism evidence="8 9">
    <name type="scientific">Amycolatopsis minnesotensis</name>
    <dbReference type="NCBI Taxonomy" id="337894"/>
    <lineage>
        <taxon>Bacteria</taxon>
        <taxon>Bacillati</taxon>
        <taxon>Actinomycetota</taxon>
        <taxon>Actinomycetes</taxon>
        <taxon>Pseudonocardiales</taxon>
        <taxon>Pseudonocardiaceae</taxon>
        <taxon>Amycolatopsis</taxon>
    </lineage>
</organism>
<dbReference type="CDD" id="cd00200">
    <property type="entry name" value="WD40"/>
    <property type="match status" value="2"/>
</dbReference>
<dbReference type="CDD" id="cd14014">
    <property type="entry name" value="STKc_PknB_like"/>
    <property type="match status" value="1"/>
</dbReference>
<feature type="repeat" description="WD" evidence="5">
    <location>
        <begin position="495"/>
        <end position="536"/>
    </location>
</feature>
<keyword evidence="1 5" id="KW-0853">WD repeat</keyword>
<dbReference type="EMBL" id="BAAANN010000060">
    <property type="protein sequence ID" value="GAA1991621.1"/>
    <property type="molecule type" value="Genomic_DNA"/>
</dbReference>
<dbReference type="Gene3D" id="1.25.40.10">
    <property type="entry name" value="Tetratricopeptide repeat domain"/>
    <property type="match status" value="1"/>
</dbReference>
<evidence type="ECO:0000259" key="7">
    <source>
        <dbReference type="PROSITE" id="PS50011"/>
    </source>
</evidence>
<dbReference type="SMART" id="SM00320">
    <property type="entry name" value="WD40"/>
    <property type="match status" value="13"/>
</dbReference>
<evidence type="ECO:0000313" key="8">
    <source>
        <dbReference type="EMBL" id="GAA1991621.1"/>
    </source>
</evidence>
<dbReference type="InterPro" id="IPR011047">
    <property type="entry name" value="Quinoprotein_ADH-like_sf"/>
</dbReference>
<keyword evidence="4 6" id="KW-0067">ATP-binding</keyword>
<dbReference type="RefSeq" id="WP_344431381.1">
    <property type="nucleotide sequence ID" value="NZ_BAAANN010000060.1"/>
</dbReference>
<dbReference type="InterPro" id="IPR011009">
    <property type="entry name" value="Kinase-like_dom_sf"/>
</dbReference>
<feature type="domain" description="Protein kinase" evidence="7">
    <location>
        <begin position="13"/>
        <end position="287"/>
    </location>
</feature>
<feature type="binding site" evidence="6">
    <location>
        <position position="42"/>
    </location>
    <ligand>
        <name>ATP</name>
        <dbReference type="ChEBI" id="CHEBI:30616"/>
    </ligand>
</feature>
<dbReference type="InterPro" id="IPR019775">
    <property type="entry name" value="WD40_repeat_CS"/>
</dbReference>
<dbReference type="InterPro" id="IPR008271">
    <property type="entry name" value="Ser/Thr_kinase_AS"/>
</dbReference>
<dbReference type="InterPro" id="IPR017441">
    <property type="entry name" value="Protein_kinase_ATP_BS"/>
</dbReference>
<dbReference type="PROSITE" id="PS00108">
    <property type="entry name" value="PROTEIN_KINASE_ST"/>
    <property type="match status" value="1"/>
</dbReference>
<dbReference type="InterPro" id="IPR011990">
    <property type="entry name" value="TPR-like_helical_dom_sf"/>
</dbReference>
<dbReference type="InterPro" id="IPR001680">
    <property type="entry name" value="WD40_rpt"/>
</dbReference>
<dbReference type="SUPFAM" id="SSF48452">
    <property type="entry name" value="TPR-like"/>
    <property type="match status" value="1"/>
</dbReference>
<dbReference type="PROSITE" id="PS50294">
    <property type="entry name" value="WD_REPEATS_REGION"/>
    <property type="match status" value="2"/>
</dbReference>
<protein>
    <recommendedName>
        <fullName evidence="7">Protein kinase domain-containing protein</fullName>
    </recommendedName>
</protein>
<keyword evidence="9" id="KW-1185">Reference proteome</keyword>
<dbReference type="PROSITE" id="PS00678">
    <property type="entry name" value="WD_REPEATS_1"/>
    <property type="match status" value="2"/>
</dbReference>
<proteinExistence type="predicted"/>
<dbReference type="Pfam" id="PF00400">
    <property type="entry name" value="WD40"/>
    <property type="match status" value="9"/>
</dbReference>
<dbReference type="PANTHER" id="PTHR22847">
    <property type="entry name" value="WD40 REPEAT PROTEIN"/>
    <property type="match status" value="1"/>
</dbReference>
<accession>A0ABP5E7Y2</accession>
<name>A0ABP5E7Y2_9PSEU</name>
<dbReference type="PROSITE" id="PS50082">
    <property type="entry name" value="WD_REPEATS_2"/>
    <property type="match status" value="4"/>
</dbReference>
<comment type="caution">
    <text evidence="8">The sequence shown here is derived from an EMBL/GenBank/DDBJ whole genome shotgun (WGS) entry which is preliminary data.</text>
</comment>
<feature type="repeat" description="WD" evidence="5">
    <location>
        <begin position="668"/>
        <end position="709"/>
    </location>
</feature>
<evidence type="ECO:0000256" key="6">
    <source>
        <dbReference type="PROSITE-ProRule" id="PRU10141"/>
    </source>
</evidence>
<evidence type="ECO:0000256" key="5">
    <source>
        <dbReference type="PROSITE-ProRule" id="PRU00221"/>
    </source>
</evidence>
<dbReference type="Pfam" id="PF00069">
    <property type="entry name" value="Pkinase"/>
    <property type="match status" value="1"/>
</dbReference>
<dbReference type="InterPro" id="IPR015943">
    <property type="entry name" value="WD40/YVTN_repeat-like_dom_sf"/>
</dbReference>
<dbReference type="Gene3D" id="3.30.200.20">
    <property type="entry name" value="Phosphorylase Kinase, domain 1"/>
    <property type="match status" value="1"/>
</dbReference>
<dbReference type="SUPFAM" id="SSF56112">
    <property type="entry name" value="Protein kinase-like (PK-like)"/>
    <property type="match status" value="1"/>
</dbReference>
<feature type="repeat" description="WD" evidence="5">
    <location>
        <begin position="1074"/>
        <end position="1103"/>
    </location>
</feature>
<evidence type="ECO:0000256" key="1">
    <source>
        <dbReference type="ARBA" id="ARBA00022574"/>
    </source>
</evidence>
<evidence type="ECO:0000256" key="4">
    <source>
        <dbReference type="ARBA" id="ARBA00022840"/>
    </source>
</evidence>
<keyword evidence="2" id="KW-0677">Repeat</keyword>
<reference evidence="9" key="1">
    <citation type="journal article" date="2019" name="Int. J. Syst. Evol. Microbiol.">
        <title>The Global Catalogue of Microorganisms (GCM) 10K type strain sequencing project: providing services to taxonomists for standard genome sequencing and annotation.</title>
        <authorList>
            <consortium name="The Broad Institute Genomics Platform"/>
            <consortium name="The Broad Institute Genome Sequencing Center for Infectious Disease"/>
            <person name="Wu L."/>
            <person name="Ma J."/>
        </authorList>
    </citation>
    <scope>NUCLEOTIDE SEQUENCE [LARGE SCALE GENOMIC DNA]</scope>
    <source>
        <strain evidence="9">JCM 14545</strain>
    </source>
</reference>
<dbReference type="Gene3D" id="1.10.510.10">
    <property type="entry name" value="Transferase(Phosphotransferase) domain 1"/>
    <property type="match status" value="1"/>
</dbReference>
<evidence type="ECO:0000313" key="9">
    <source>
        <dbReference type="Proteomes" id="UP001501116"/>
    </source>
</evidence>
<dbReference type="Gene3D" id="2.130.10.10">
    <property type="entry name" value="YVTN repeat-like/Quinoprotein amine dehydrogenase"/>
    <property type="match status" value="4"/>
</dbReference>
<evidence type="ECO:0000256" key="3">
    <source>
        <dbReference type="ARBA" id="ARBA00022741"/>
    </source>
</evidence>
<dbReference type="SMART" id="SM00220">
    <property type="entry name" value="S_TKc"/>
    <property type="match status" value="1"/>
</dbReference>
<dbReference type="PROSITE" id="PS50011">
    <property type="entry name" value="PROTEIN_KINASE_DOM"/>
    <property type="match status" value="1"/>
</dbReference>
<dbReference type="Proteomes" id="UP001501116">
    <property type="component" value="Unassembled WGS sequence"/>
</dbReference>